<evidence type="ECO:0000313" key="1">
    <source>
        <dbReference type="EMBL" id="SVB54414.1"/>
    </source>
</evidence>
<accession>A0A382EWB9</accession>
<proteinExistence type="predicted"/>
<name>A0A382EWB9_9ZZZZ</name>
<protein>
    <submittedName>
        <fullName evidence="1">Uncharacterized protein</fullName>
    </submittedName>
</protein>
<reference evidence="1" key="1">
    <citation type="submission" date="2018-05" db="EMBL/GenBank/DDBJ databases">
        <authorList>
            <person name="Lanie J.A."/>
            <person name="Ng W.-L."/>
            <person name="Kazmierczak K.M."/>
            <person name="Andrzejewski T.M."/>
            <person name="Davidsen T.M."/>
            <person name="Wayne K.J."/>
            <person name="Tettelin H."/>
            <person name="Glass J.I."/>
            <person name="Rusch D."/>
            <person name="Podicherti R."/>
            <person name="Tsui H.-C.T."/>
            <person name="Winkler M.E."/>
        </authorList>
    </citation>
    <scope>NUCLEOTIDE SEQUENCE</scope>
</reference>
<organism evidence="1">
    <name type="scientific">marine metagenome</name>
    <dbReference type="NCBI Taxonomy" id="408172"/>
    <lineage>
        <taxon>unclassified sequences</taxon>
        <taxon>metagenomes</taxon>
        <taxon>ecological metagenomes</taxon>
    </lineage>
</organism>
<dbReference type="AlphaFoldDB" id="A0A382EWB9"/>
<sequence>MQIIGRLHGPIEVAADKSLGIKMKTMLK</sequence>
<dbReference type="EMBL" id="UINC01046419">
    <property type="protein sequence ID" value="SVB54414.1"/>
    <property type="molecule type" value="Genomic_DNA"/>
</dbReference>
<gene>
    <name evidence="1" type="ORF">METZ01_LOCUS207268</name>
</gene>